<comment type="subcellular location">
    <subcellularLocation>
        <location evidence="1">Membrane</location>
        <topology evidence="1">Multi-pass membrane protein</topology>
    </subcellularLocation>
</comment>
<keyword evidence="6" id="KW-0406">Ion transport</keyword>
<dbReference type="PANTHER" id="PTHR31086">
    <property type="entry name" value="ALUMINUM-ACTIVATED MALATE TRANSPORTER 10"/>
    <property type="match status" value="1"/>
</dbReference>
<evidence type="ECO:0000313" key="12">
    <source>
        <dbReference type="Proteomes" id="UP001295423"/>
    </source>
</evidence>
<evidence type="ECO:0000256" key="10">
    <source>
        <dbReference type="SAM" id="Phobius"/>
    </source>
</evidence>
<name>A0AAD2PX97_9STRA</name>
<comment type="caution">
    <text evidence="11">The sequence shown here is derived from an EMBL/GenBank/DDBJ whole genome shotgun (WGS) entry which is preliminary data.</text>
</comment>
<dbReference type="EMBL" id="CAKOGP040002214">
    <property type="protein sequence ID" value="CAJ1965678.1"/>
    <property type="molecule type" value="Genomic_DNA"/>
</dbReference>
<dbReference type="GO" id="GO:0034220">
    <property type="term" value="P:monoatomic ion transmembrane transport"/>
    <property type="evidence" value="ECO:0007669"/>
    <property type="project" value="UniProtKB-KW"/>
</dbReference>
<keyword evidence="7 10" id="KW-0472">Membrane</keyword>
<evidence type="ECO:0000256" key="2">
    <source>
        <dbReference type="ARBA" id="ARBA00007079"/>
    </source>
</evidence>
<keyword evidence="5 10" id="KW-1133">Transmembrane helix</keyword>
<keyword evidence="3" id="KW-0813">Transport</keyword>
<feature type="region of interest" description="Disordered" evidence="9">
    <location>
        <begin position="1"/>
        <end position="20"/>
    </location>
</feature>
<feature type="transmembrane region" description="Helical" evidence="10">
    <location>
        <begin position="212"/>
        <end position="231"/>
    </location>
</feature>
<reference evidence="11" key="1">
    <citation type="submission" date="2023-08" db="EMBL/GenBank/DDBJ databases">
        <authorList>
            <person name="Audoor S."/>
            <person name="Bilcke G."/>
        </authorList>
    </citation>
    <scope>NUCLEOTIDE SEQUENCE</scope>
</reference>
<comment type="similarity">
    <text evidence="2">Belongs to the aromatic acid exporter (TC 2.A.85) family.</text>
</comment>
<keyword evidence="12" id="KW-1185">Reference proteome</keyword>
<feature type="transmembrane region" description="Helical" evidence="10">
    <location>
        <begin position="243"/>
        <end position="264"/>
    </location>
</feature>
<evidence type="ECO:0000256" key="7">
    <source>
        <dbReference type="ARBA" id="ARBA00023136"/>
    </source>
</evidence>
<dbReference type="InterPro" id="IPR020966">
    <property type="entry name" value="ALMT"/>
</dbReference>
<dbReference type="AlphaFoldDB" id="A0AAD2PX97"/>
<feature type="transmembrane region" description="Helical" evidence="10">
    <location>
        <begin position="153"/>
        <end position="174"/>
    </location>
</feature>
<evidence type="ECO:0000256" key="3">
    <source>
        <dbReference type="ARBA" id="ARBA00022448"/>
    </source>
</evidence>
<keyword evidence="8" id="KW-0407">Ion channel</keyword>
<sequence length="562" mass="62651">MSSTSQEQSPLMESSSSKSYGLPYFQQSSKTSASHHATSLTLPTTCSTTEGDACSKASTDSLLSHDTESLEVLKEPAPTKRKQKTLWESVDKTAFQFALRMGILLWFSSLFVLIRTDDYHFPDGMWVLVTVLFVSWFPQLDAASVIEKIIQRLLGTFIGAFLGLACGFASLLFTDRHFTQSIFLGTCVFIFNFLIIFVAGQFKVGRVKVIKRFAYATILCSLTFCICIMPFSMDEDPKWARAMYRVLNVVVGCFVGAIGSILIVPKSTTDVLYSKASRQVSMAGEAAEAVMNVSADYFSGRIQVNRLADELLNAPLESELRWRLSSTSSLGSSSRNADNPGATDVALKKYEDAIADWRLSKMLFPLVKYDPFRLKIAKDEVVSDAFQTEIARTLARCLRIQTTIVVLDGMVRSDADYEFTAPQLESFSQIGGLVRKMLTVPLDRDSSNAAANILFVKLEETREAIHKMSHAVATVAEGDDLSDSGREGLKEFQYKLLSKDSSFFETMHTDAGDEMGRGIPLNATGKHDNTLFFLQLVEHMILRSLRLYQAWTHVETLKRKED</sequence>
<feature type="compositionally biased region" description="Polar residues" evidence="9">
    <location>
        <begin position="1"/>
        <end position="19"/>
    </location>
</feature>
<dbReference type="Proteomes" id="UP001295423">
    <property type="component" value="Unassembled WGS sequence"/>
</dbReference>
<gene>
    <name evidence="11" type="ORF">CYCCA115_LOCUS21271</name>
</gene>
<evidence type="ECO:0000256" key="9">
    <source>
        <dbReference type="SAM" id="MobiDB-lite"/>
    </source>
</evidence>
<evidence type="ECO:0000256" key="8">
    <source>
        <dbReference type="ARBA" id="ARBA00023303"/>
    </source>
</evidence>
<organism evidence="11 12">
    <name type="scientific">Cylindrotheca closterium</name>
    <dbReference type="NCBI Taxonomy" id="2856"/>
    <lineage>
        <taxon>Eukaryota</taxon>
        <taxon>Sar</taxon>
        <taxon>Stramenopiles</taxon>
        <taxon>Ochrophyta</taxon>
        <taxon>Bacillariophyta</taxon>
        <taxon>Bacillariophyceae</taxon>
        <taxon>Bacillariophycidae</taxon>
        <taxon>Bacillariales</taxon>
        <taxon>Bacillariaceae</taxon>
        <taxon>Cylindrotheca</taxon>
    </lineage>
</organism>
<feature type="transmembrane region" description="Helical" evidence="10">
    <location>
        <begin position="126"/>
        <end position="146"/>
    </location>
</feature>
<evidence type="ECO:0000256" key="1">
    <source>
        <dbReference type="ARBA" id="ARBA00004141"/>
    </source>
</evidence>
<feature type="transmembrane region" description="Helical" evidence="10">
    <location>
        <begin position="180"/>
        <end position="200"/>
    </location>
</feature>
<evidence type="ECO:0000313" key="11">
    <source>
        <dbReference type="EMBL" id="CAJ1965678.1"/>
    </source>
</evidence>
<evidence type="ECO:0000256" key="5">
    <source>
        <dbReference type="ARBA" id="ARBA00022989"/>
    </source>
</evidence>
<evidence type="ECO:0000256" key="6">
    <source>
        <dbReference type="ARBA" id="ARBA00023065"/>
    </source>
</evidence>
<keyword evidence="4 10" id="KW-0812">Transmembrane</keyword>
<proteinExistence type="inferred from homology"/>
<evidence type="ECO:0000256" key="4">
    <source>
        <dbReference type="ARBA" id="ARBA00022692"/>
    </source>
</evidence>
<dbReference type="GO" id="GO:0015743">
    <property type="term" value="P:malate transport"/>
    <property type="evidence" value="ECO:0007669"/>
    <property type="project" value="InterPro"/>
</dbReference>
<dbReference type="Pfam" id="PF11744">
    <property type="entry name" value="ALMT"/>
    <property type="match status" value="1"/>
</dbReference>
<feature type="transmembrane region" description="Helical" evidence="10">
    <location>
        <begin position="97"/>
        <end position="114"/>
    </location>
</feature>
<dbReference type="GO" id="GO:0016020">
    <property type="term" value="C:membrane"/>
    <property type="evidence" value="ECO:0007669"/>
    <property type="project" value="UniProtKB-SubCell"/>
</dbReference>
<protein>
    <submittedName>
        <fullName evidence="11">Uncharacterized protein</fullName>
    </submittedName>
</protein>
<accession>A0AAD2PX97</accession>